<dbReference type="SUPFAM" id="SSF46785">
    <property type="entry name" value="Winged helix' DNA-binding domain"/>
    <property type="match status" value="1"/>
</dbReference>
<dbReference type="EMBL" id="CP018632">
    <property type="protein sequence ID" value="ASJ73165.1"/>
    <property type="molecule type" value="Genomic_DNA"/>
</dbReference>
<dbReference type="Gene3D" id="1.10.10.10">
    <property type="entry name" value="Winged helix-like DNA-binding domain superfamily/Winged helix DNA-binding domain"/>
    <property type="match status" value="1"/>
</dbReference>
<protein>
    <recommendedName>
        <fullName evidence="4">HTH-type transcriptional repressor AllR</fullName>
    </recommendedName>
    <alternativeName>
        <fullName evidence="5">Negative regulator of allantoin and glyoxylate utilization operons</fullName>
    </alternativeName>
</protein>
<dbReference type="GO" id="GO:0003700">
    <property type="term" value="F:DNA-binding transcription factor activity"/>
    <property type="evidence" value="ECO:0007669"/>
    <property type="project" value="TreeGrafter"/>
</dbReference>
<sequence length="255" mass="27865">MADEKNETKVDSTLSKGLAILETLAAATDGKGVTELSRELGYTKSNVFRLLQTLKHLGYVKNREDKSYTATLKTWQVGRHTIENLNLRDVASEEMRYLSRETGETIYLAVRENLSVVYISKIDSIKPIRSWNPIGGSAPVHCVGAGKAILASNYTTLRDAVKGSLTRHTDKTLTRITDLDADMALTLERGYSYDSGEFREGIISVGAAISLPDQETIASVSISLPEVNLGDITKEKLGALVVEAAAKVSAKLQRF</sequence>
<evidence type="ECO:0000256" key="2">
    <source>
        <dbReference type="ARBA" id="ARBA00023125"/>
    </source>
</evidence>
<dbReference type="AlphaFoldDB" id="A0A2Z2NRN1"/>
<keyword evidence="9" id="KW-1185">Reference proteome</keyword>
<dbReference type="PROSITE" id="PS51078">
    <property type="entry name" value="ICLR_ED"/>
    <property type="match status" value="1"/>
</dbReference>
<evidence type="ECO:0000259" key="7">
    <source>
        <dbReference type="PROSITE" id="PS51078"/>
    </source>
</evidence>
<dbReference type="InterPro" id="IPR036390">
    <property type="entry name" value="WH_DNA-bd_sf"/>
</dbReference>
<organism evidence="8 9">
    <name type="scientific">Granulosicoccus antarcticus IMCC3135</name>
    <dbReference type="NCBI Taxonomy" id="1192854"/>
    <lineage>
        <taxon>Bacteria</taxon>
        <taxon>Pseudomonadati</taxon>
        <taxon>Pseudomonadota</taxon>
        <taxon>Gammaproteobacteria</taxon>
        <taxon>Chromatiales</taxon>
        <taxon>Granulosicoccaceae</taxon>
        <taxon>Granulosicoccus</taxon>
    </lineage>
</organism>
<dbReference type="InterPro" id="IPR005471">
    <property type="entry name" value="Tscrpt_reg_IclR_N"/>
</dbReference>
<keyword evidence="2" id="KW-0238">DNA-binding</keyword>
<dbReference type="InterPro" id="IPR029016">
    <property type="entry name" value="GAF-like_dom_sf"/>
</dbReference>
<keyword evidence="3" id="KW-0804">Transcription</keyword>
<evidence type="ECO:0000259" key="6">
    <source>
        <dbReference type="PROSITE" id="PS51077"/>
    </source>
</evidence>
<dbReference type="InterPro" id="IPR014757">
    <property type="entry name" value="Tscrpt_reg_IclR_C"/>
</dbReference>
<name>A0A2Z2NRN1_9GAMM</name>
<dbReference type="Pfam" id="PF09339">
    <property type="entry name" value="HTH_IclR"/>
    <property type="match status" value="1"/>
</dbReference>
<evidence type="ECO:0000256" key="5">
    <source>
        <dbReference type="ARBA" id="ARBA00042627"/>
    </source>
</evidence>
<dbReference type="InterPro" id="IPR050707">
    <property type="entry name" value="HTH_MetabolicPath_Reg"/>
</dbReference>
<dbReference type="GO" id="GO:0003677">
    <property type="term" value="F:DNA binding"/>
    <property type="evidence" value="ECO:0007669"/>
    <property type="project" value="UniProtKB-KW"/>
</dbReference>
<dbReference type="KEGG" id="gai:IMCC3135_15415"/>
<dbReference type="InterPro" id="IPR036388">
    <property type="entry name" value="WH-like_DNA-bd_sf"/>
</dbReference>
<evidence type="ECO:0000313" key="9">
    <source>
        <dbReference type="Proteomes" id="UP000250079"/>
    </source>
</evidence>
<dbReference type="Pfam" id="PF01614">
    <property type="entry name" value="IclR_C"/>
    <property type="match status" value="1"/>
</dbReference>
<dbReference type="GO" id="GO:0045892">
    <property type="term" value="P:negative regulation of DNA-templated transcription"/>
    <property type="evidence" value="ECO:0007669"/>
    <property type="project" value="TreeGrafter"/>
</dbReference>
<dbReference type="PANTHER" id="PTHR30136">
    <property type="entry name" value="HELIX-TURN-HELIX TRANSCRIPTIONAL REGULATOR, ICLR FAMILY"/>
    <property type="match status" value="1"/>
</dbReference>
<dbReference type="SUPFAM" id="SSF55781">
    <property type="entry name" value="GAF domain-like"/>
    <property type="match status" value="1"/>
</dbReference>
<dbReference type="OrthoDB" id="9807558at2"/>
<gene>
    <name evidence="8" type="primary">kdgR_2</name>
    <name evidence="8" type="ORF">IMCC3135_15415</name>
</gene>
<proteinExistence type="predicted"/>
<accession>A0A2Z2NRN1</accession>
<evidence type="ECO:0000256" key="1">
    <source>
        <dbReference type="ARBA" id="ARBA00023015"/>
    </source>
</evidence>
<dbReference type="RefSeq" id="WP_088918400.1">
    <property type="nucleotide sequence ID" value="NZ_CP018632.1"/>
</dbReference>
<dbReference type="PANTHER" id="PTHR30136:SF24">
    <property type="entry name" value="HTH-TYPE TRANSCRIPTIONAL REPRESSOR ALLR"/>
    <property type="match status" value="1"/>
</dbReference>
<evidence type="ECO:0000256" key="4">
    <source>
        <dbReference type="ARBA" id="ARBA00040379"/>
    </source>
</evidence>
<reference evidence="8 9" key="1">
    <citation type="submission" date="2016-12" db="EMBL/GenBank/DDBJ databases">
        <authorList>
            <person name="Song W.-J."/>
            <person name="Kurnit D.M."/>
        </authorList>
    </citation>
    <scope>NUCLEOTIDE SEQUENCE [LARGE SCALE GENOMIC DNA]</scope>
    <source>
        <strain evidence="8 9">IMCC3135</strain>
    </source>
</reference>
<dbReference type="PROSITE" id="PS51077">
    <property type="entry name" value="HTH_ICLR"/>
    <property type="match status" value="1"/>
</dbReference>
<feature type="domain" description="HTH iclR-type" evidence="6">
    <location>
        <begin position="11"/>
        <end position="79"/>
    </location>
</feature>
<keyword evidence="1" id="KW-0805">Transcription regulation</keyword>
<evidence type="ECO:0000313" key="8">
    <source>
        <dbReference type="EMBL" id="ASJ73165.1"/>
    </source>
</evidence>
<dbReference type="Proteomes" id="UP000250079">
    <property type="component" value="Chromosome"/>
</dbReference>
<dbReference type="SMART" id="SM00346">
    <property type="entry name" value="HTH_ICLR"/>
    <property type="match status" value="1"/>
</dbReference>
<feature type="domain" description="IclR-ED" evidence="7">
    <location>
        <begin position="73"/>
        <end position="254"/>
    </location>
</feature>
<evidence type="ECO:0000256" key="3">
    <source>
        <dbReference type="ARBA" id="ARBA00023163"/>
    </source>
</evidence>
<dbReference type="Gene3D" id="3.30.450.40">
    <property type="match status" value="1"/>
</dbReference>